<keyword evidence="1" id="KW-0378">Hydrolase</keyword>
<dbReference type="AlphaFoldDB" id="A0A936Z8I0"/>
<evidence type="ECO:0000313" key="1">
    <source>
        <dbReference type="EMBL" id="MBL0394585.1"/>
    </source>
</evidence>
<dbReference type="GO" id="GO:0016787">
    <property type="term" value="F:hydrolase activity"/>
    <property type="evidence" value="ECO:0007669"/>
    <property type="project" value="UniProtKB-KW"/>
</dbReference>
<accession>A0A936Z8I0</accession>
<proteinExistence type="predicted"/>
<sequence>MVPGLRDHVEQHWQTLLAARLPRVRTVPPMGREDLDCAKRVAAIEQAAQEIDGPLVIVAHSGGVVMVAHWAHQTTRAVQGALLATPPDFDRPMPDGYPTLEALRAGGWLPVPRQRLPFPSIVAASRNDPLGSFERVQEFARDWGSELVDLGEVGHLNPASGFGPWAGAEPLIAWLAPGAIQPGDRSH</sequence>
<protein>
    <submittedName>
        <fullName evidence="1">Serine hydrolase family protein</fullName>
    </submittedName>
</protein>
<reference evidence="1 2" key="1">
    <citation type="journal article" date="2017" name="Int. J. Syst. Evol. Microbiol.">
        <title>Ramlibacter monticola sp. nov., isolated from forest soil.</title>
        <authorList>
            <person name="Chaudhary D.K."/>
            <person name="Kim J."/>
        </authorList>
    </citation>
    <scope>NUCLEOTIDE SEQUENCE [LARGE SCALE GENOMIC DNA]</scope>
    <source>
        <strain evidence="1 2">KACC 19175</strain>
    </source>
</reference>
<evidence type="ECO:0000313" key="2">
    <source>
        <dbReference type="Proteomes" id="UP000599109"/>
    </source>
</evidence>
<keyword evidence="2" id="KW-1185">Reference proteome</keyword>
<comment type="caution">
    <text evidence="1">The sequence shown here is derived from an EMBL/GenBank/DDBJ whole genome shotgun (WGS) entry which is preliminary data.</text>
</comment>
<dbReference type="InterPro" id="IPR029058">
    <property type="entry name" value="AB_hydrolase_fold"/>
</dbReference>
<dbReference type="Pfam" id="PF06821">
    <property type="entry name" value="Ser_hydrolase"/>
    <property type="match status" value="1"/>
</dbReference>
<dbReference type="Proteomes" id="UP000599109">
    <property type="component" value="Unassembled WGS sequence"/>
</dbReference>
<dbReference type="SUPFAM" id="SSF53474">
    <property type="entry name" value="alpha/beta-Hydrolases"/>
    <property type="match status" value="1"/>
</dbReference>
<dbReference type="Gene3D" id="3.40.50.1820">
    <property type="entry name" value="alpha/beta hydrolase"/>
    <property type="match status" value="1"/>
</dbReference>
<name>A0A936Z8I0_9BURK</name>
<dbReference type="EMBL" id="JAEQNE010000008">
    <property type="protein sequence ID" value="MBL0394585.1"/>
    <property type="molecule type" value="Genomic_DNA"/>
</dbReference>
<dbReference type="InterPro" id="IPR010662">
    <property type="entry name" value="RBBP9/YdeN"/>
</dbReference>
<organism evidence="1 2">
    <name type="scientific">Ramlibacter monticola</name>
    <dbReference type="NCBI Taxonomy" id="1926872"/>
    <lineage>
        <taxon>Bacteria</taxon>
        <taxon>Pseudomonadati</taxon>
        <taxon>Pseudomonadota</taxon>
        <taxon>Betaproteobacteria</taxon>
        <taxon>Burkholderiales</taxon>
        <taxon>Comamonadaceae</taxon>
        <taxon>Ramlibacter</taxon>
    </lineage>
</organism>
<gene>
    <name evidence="1" type="ORF">JJ685_25825</name>
</gene>